<name>A0A644YEU7_9ZZZZ</name>
<comment type="caution">
    <text evidence="1">The sequence shown here is derived from an EMBL/GenBank/DDBJ whole genome shotgun (WGS) entry which is preliminary data.</text>
</comment>
<dbReference type="InterPro" id="IPR006448">
    <property type="entry name" value="Phage_term_ssu_P27"/>
</dbReference>
<gene>
    <name evidence="1" type="ORF">SDC9_73531</name>
</gene>
<proteinExistence type="predicted"/>
<dbReference type="Pfam" id="PF05119">
    <property type="entry name" value="Terminase_4"/>
    <property type="match status" value="1"/>
</dbReference>
<evidence type="ECO:0000313" key="1">
    <source>
        <dbReference type="EMBL" id="MPM27026.1"/>
    </source>
</evidence>
<dbReference type="AlphaFoldDB" id="A0A644YEU7"/>
<evidence type="ECO:0008006" key="2">
    <source>
        <dbReference type="Google" id="ProtNLM"/>
    </source>
</evidence>
<accession>A0A644YEU7</accession>
<reference evidence="1" key="1">
    <citation type="submission" date="2019-08" db="EMBL/GenBank/DDBJ databases">
        <authorList>
            <person name="Kucharzyk K."/>
            <person name="Murdoch R.W."/>
            <person name="Higgins S."/>
            <person name="Loffler F."/>
        </authorList>
    </citation>
    <scope>NUCLEOTIDE SEQUENCE</scope>
</reference>
<protein>
    <recommendedName>
        <fullName evidence="2">Terminase</fullName>
    </recommendedName>
</protein>
<dbReference type="EMBL" id="VSSQ01004888">
    <property type="protein sequence ID" value="MPM27026.1"/>
    <property type="molecule type" value="Genomic_DNA"/>
</dbReference>
<organism evidence="1">
    <name type="scientific">bioreactor metagenome</name>
    <dbReference type="NCBI Taxonomy" id="1076179"/>
    <lineage>
        <taxon>unclassified sequences</taxon>
        <taxon>metagenomes</taxon>
        <taxon>ecological metagenomes</taxon>
    </lineage>
</organism>
<sequence length="204" mass="22504">MLKNALSNDGIAPAQQSEVIFLAKDGTNRGGARIGAGAKKKPLADKIAEGNPGGRKLTVMEFSDTADLQGQAMPEPNKMLEAIQKDGKTLVASEIYKSTWTWLNERGCAVLVSPQLLERYAMSVARWIQCEEAVTEYGFLAKHPTTGNAIQSPYVAMGQNYMNQTNRLWMEIFQIVKENCTSEYSGVNPQDDVMERLLTARKGK</sequence>